<proteinExistence type="predicted"/>
<dbReference type="EMBL" id="JABBGH010000003">
    <property type="protein sequence ID" value="NML66926.1"/>
    <property type="molecule type" value="Genomic_DNA"/>
</dbReference>
<comment type="caution">
    <text evidence="1">The sequence shown here is derived from an EMBL/GenBank/DDBJ whole genome shotgun (WGS) entry which is preliminary data.</text>
</comment>
<accession>A0A7Y0AGH4</accession>
<protein>
    <recommendedName>
        <fullName evidence="3">STAS/SEC14 domain-containing protein</fullName>
    </recommendedName>
</protein>
<organism evidence="1 2">
    <name type="scientific">Hymenobacter polaris</name>
    <dbReference type="NCBI Taxonomy" id="2682546"/>
    <lineage>
        <taxon>Bacteria</taxon>
        <taxon>Pseudomonadati</taxon>
        <taxon>Bacteroidota</taxon>
        <taxon>Cytophagia</taxon>
        <taxon>Cytophagales</taxon>
        <taxon>Hymenobacteraceae</taxon>
        <taxon>Hymenobacter</taxon>
    </lineage>
</organism>
<reference evidence="1 2" key="1">
    <citation type="submission" date="2020-04" db="EMBL/GenBank/DDBJ databases">
        <title>Hymenobacter polaris sp. nov., isolated from Arctic soil.</title>
        <authorList>
            <person name="Dahal R.H."/>
        </authorList>
    </citation>
    <scope>NUCLEOTIDE SEQUENCE [LARGE SCALE GENOMIC DNA]</scope>
    <source>
        <strain evidence="1 2">RP-2-7</strain>
    </source>
</reference>
<dbReference type="RefSeq" id="WP_169532628.1">
    <property type="nucleotide sequence ID" value="NZ_JABBGH010000003.1"/>
</dbReference>
<keyword evidence="2" id="KW-1185">Reference proteome</keyword>
<evidence type="ECO:0000313" key="1">
    <source>
        <dbReference type="EMBL" id="NML66926.1"/>
    </source>
</evidence>
<evidence type="ECO:0008006" key="3">
    <source>
        <dbReference type="Google" id="ProtNLM"/>
    </source>
</evidence>
<dbReference type="Proteomes" id="UP000559626">
    <property type="component" value="Unassembled WGS sequence"/>
</dbReference>
<name>A0A7Y0AGH4_9BACT</name>
<gene>
    <name evidence="1" type="ORF">HHL22_17100</name>
</gene>
<evidence type="ECO:0000313" key="2">
    <source>
        <dbReference type="Proteomes" id="UP000559626"/>
    </source>
</evidence>
<dbReference type="AlphaFoldDB" id="A0A7Y0AGH4"/>
<sequence>MSDQPTFLALQELTFRPDLDVLLGRWRYQPALPAELRASYQQLADLALTHRCRFWLQDLRRRLSPDEETKRWLLQEYYPSVARRFGQRLFVAYLFSPDMHRQIVEAPDYAPPEAYQDKTYALNFFGNEGEAVQWLQAHQPTPPPKA</sequence>